<protein>
    <submittedName>
        <fullName evidence="3">Uncharacterized protein</fullName>
    </submittedName>
</protein>
<feature type="coiled-coil region" evidence="1">
    <location>
        <begin position="122"/>
        <end position="149"/>
    </location>
</feature>
<evidence type="ECO:0000313" key="4">
    <source>
        <dbReference type="Proteomes" id="UP000325577"/>
    </source>
</evidence>
<feature type="region of interest" description="Disordered" evidence="2">
    <location>
        <begin position="202"/>
        <end position="238"/>
    </location>
</feature>
<sequence length="238" mass="25933">MASTRLVVPYCSSGCLHINRCCKFQTSFPINPVSHSKISKDGSRFLADRSLQYLSNGQRNRRNSNTKIDLVVYSSSGVEPGAPIPSEPSNFPKGWILGLLITVILPFFSSKWGPLLGLKKGFENAVETAEQVTETIEKVAEEVEKVAEEIAEDLPAGGKLQKALVYAENVAKETAKDAQLGEEIIDKIEDLEKDLGSMIDQANEISKEATAKEATDKEATAKEATDKEATAKEATDKK</sequence>
<evidence type="ECO:0000256" key="1">
    <source>
        <dbReference type="SAM" id="Coils"/>
    </source>
</evidence>
<keyword evidence="4" id="KW-1185">Reference proteome</keyword>
<proteinExistence type="predicted"/>
<evidence type="ECO:0000256" key="2">
    <source>
        <dbReference type="SAM" id="MobiDB-lite"/>
    </source>
</evidence>
<feature type="compositionally biased region" description="Basic and acidic residues" evidence="2">
    <location>
        <begin position="205"/>
        <end position="238"/>
    </location>
</feature>
<reference evidence="3 4" key="1">
    <citation type="submission" date="2019-09" db="EMBL/GenBank/DDBJ databases">
        <title>A chromosome-level genome assembly of the Chinese tupelo Nyssa sinensis.</title>
        <authorList>
            <person name="Yang X."/>
            <person name="Kang M."/>
            <person name="Yang Y."/>
            <person name="Xiong H."/>
            <person name="Wang M."/>
            <person name="Zhang Z."/>
            <person name="Wang Z."/>
            <person name="Wu H."/>
            <person name="Ma T."/>
            <person name="Liu J."/>
            <person name="Xi Z."/>
        </authorList>
    </citation>
    <scope>NUCLEOTIDE SEQUENCE [LARGE SCALE GENOMIC DNA]</scope>
    <source>
        <strain evidence="3">J267</strain>
        <tissue evidence="3">Leaf</tissue>
    </source>
</reference>
<dbReference type="EMBL" id="CM018045">
    <property type="protein sequence ID" value="KAA8528317.1"/>
    <property type="molecule type" value="Genomic_DNA"/>
</dbReference>
<keyword evidence="1" id="KW-0175">Coiled coil</keyword>
<evidence type="ECO:0000313" key="3">
    <source>
        <dbReference type="EMBL" id="KAA8528317.1"/>
    </source>
</evidence>
<gene>
    <name evidence="3" type="ORF">F0562_035672</name>
</gene>
<name>A0A5J5AFU7_9ASTE</name>
<dbReference type="AlphaFoldDB" id="A0A5J5AFU7"/>
<dbReference type="OrthoDB" id="1927611at2759"/>
<dbReference type="Proteomes" id="UP000325577">
    <property type="component" value="Linkage Group LG21"/>
</dbReference>
<dbReference type="PANTHER" id="PTHR33735:SF14">
    <property type="entry name" value="PHAGE CAPSID SCAFFOLDING PROTEIN (GPO) SERINE PEPTIDASE"/>
    <property type="match status" value="1"/>
</dbReference>
<dbReference type="PANTHER" id="PTHR33735">
    <property type="entry name" value="EXPRESSED PROTEIN"/>
    <property type="match status" value="1"/>
</dbReference>
<organism evidence="3 4">
    <name type="scientific">Nyssa sinensis</name>
    <dbReference type="NCBI Taxonomy" id="561372"/>
    <lineage>
        <taxon>Eukaryota</taxon>
        <taxon>Viridiplantae</taxon>
        <taxon>Streptophyta</taxon>
        <taxon>Embryophyta</taxon>
        <taxon>Tracheophyta</taxon>
        <taxon>Spermatophyta</taxon>
        <taxon>Magnoliopsida</taxon>
        <taxon>eudicotyledons</taxon>
        <taxon>Gunneridae</taxon>
        <taxon>Pentapetalae</taxon>
        <taxon>asterids</taxon>
        <taxon>Cornales</taxon>
        <taxon>Nyssaceae</taxon>
        <taxon>Nyssa</taxon>
    </lineage>
</organism>
<accession>A0A5J5AFU7</accession>